<dbReference type="FunFam" id="1.10.246.10:FF:000002">
    <property type="entry name" value="Serum albumin"/>
    <property type="match status" value="2"/>
</dbReference>
<feature type="disulfide bond" evidence="7">
    <location>
        <begin position="94"/>
        <end position="110"/>
    </location>
</feature>
<evidence type="ECO:0000256" key="6">
    <source>
        <dbReference type="PIRSR" id="PIRSR002520-1"/>
    </source>
</evidence>
<feature type="disulfide bond" evidence="7">
    <location>
        <begin position="412"/>
        <end position="458"/>
    </location>
</feature>
<dbReference type="PROSITE" id="PS51438">
    <property type="entry name" value="ALBUMIN_2"/>
    <property type="match status" value="3"/>
</dbReference>
<evidence type="ECO:0000256" key="5">
    <source>
        <dbReference type="ARBA" id="ARBA00023157"/>
    </source>
</evidence>
<dbReference type="Ensembl" id="ENSCPRT00005011771.1">
    <property type="protein sequence ID" value="ENSCPRP00005009990.1"/>
    <property type="gene ID" value="ENSCPRG00005007125.1"/>
</dbReference>
<proteinExistence type="predicted"/>
<dbReference type="CDD" id="cd00015">
    <property type="entry name" value="ALBUMIN"/>
    <property type="match status" value="3"/>
</dbReference>
<feature type="disulfide bond" evidence="7">
    <location>
        <begin position="457"/>
        <end position="468"/>
    </location>
</feature>
<accession>A0A7M4EHW8</accession>
<evidence type="ECO:0000256" key="4">
    <source>
        <dbReference type="ARBA" id="ARBA00022737"/>
    </source>
</evidence>
<feature type="disulfide bond" evidence="7">
    <location>
        <begin position="534"/>
        <end position="579"/>
    </location>
</feature>
<evidence type="ECO:0000256" key="7">
    <source>
        <dbReference type="PIRSR" id="PIRSR002520-2"/>
    </source>
</evidence>
<feature type="disulfide bond" evidence="7">
    <location>
        <begin position="298"/>
        <end position="309"/>
    </location>
</feature>
<dbReference type="PANTHER" id="PTHR11385:SF14">
    <property type="entry name" value="AFAMIN"/>
    <property type="match status" value="1"/>
</dbReference>
<feature type="disulfide bond" evidence="7">
    <location>
        <begin position="265"/>
        <end position="273"/>
    </location>
</feature>
<dbReference type="InterPro" id="IPR020857">
    <property type="entry name" value="Serum_albumin_CS"/>
</dbReference>
<evidence type="ECO:0000256" key="2">
    <source>
        <dbReference type="ARBA" id="ARBA00022525"/>
    </source>
</evidence>
<evidence type="ECO:0000259" key="9">
    <source>
        <dbReference type="PROSITE" id="PS51438"/>
    </source>
</evidence>
<reference evidence="10" key="2">
    <citation type="submission" date="2025-09" db="UniProtKB">
        <authorList>
            <consortium name="Ensembl"/>
        </authorList>
    </citation>
    <scope>IDENTIFICATION</scope>
</reference>
<dbReference type="PIRSF" id="PIRSF002520">
    <property type="entry name" value="Serum_albumin_subgroup"/>
    <property type="match status" value="1"/>
</dbReference>
<dbReference type="Gene3D" id="1.10.246.10">
    <property type="match status" value="6"/>
</dbReference>
<evidence type="ECO:0000256" key="3">
    <source>
        <dbReference type="ARBA" id="ARBA00022729"/>
    </source>
</evidence>
<feature type="disulfide bond" evidence="7">
    <location>
        <begin position="336"/>
        <end position="381"/>
    </location>
</feature>
<dbReference type="SUPFAM" id="SSF48552">
    <property type="entry name" value="Serum albumin-like"/>
    <property type="match status" value="3"/>
</dbReference>
<dbReference type="Pfam" id="PF00273">
    <property type="entry name" value="Serum_albumin"/>
    <property type="match status" value="3"/>
</dbReference>
<dbReference type="GO" id="GO:0072562">
    <property type="term" value="C:blood microparticle"/>
    <property type="evidence" value="ECO:0007669"/>
    <property type="project" value="TreeGrafter"/>
</dbReference>
<dbReference type="PROSITE" id="PS00212">
    <property type="entry name" value="ALBUMIN_1"/>
    <property type="match status" value="3"/>
</dbReference>
<organism evidence="10 11">
    <name type="scientific">Crocodylus porosus</name>
    <name type="common">Saltwater crocodile</name>
    <name type="synonym">Estuarine crocodile</name>
    <dbReference type="NCBI Taxonomy" id="8502"/>
    <lineage>
        <taxon>Eukaryota</taxon>
        <taxon>Metazoa</taxon>
        <taxon>Chordata</taxon>
        <taxon>Craniata</taxon>
        <taxon>Vertebrata</taxon>
        <taxon>Euteleostomi</taxon>
        <taxon>Archelosauria</taxon>
        <taxon>Archosauria</taxon>
        <taxon>Crocodylia</taxon>
        <taxon>Longirostres</taxon>
        <taxon>Crocodylidae</taxon>
        <taxon>Crocodylus</taxon>
    </lineage>
</organism>
<protein>
    <submittedName>
        <fullName evidence="10">Albumin</fullName>
    </submittedName>
</protein>
<dbReference type="FunFam" id="1.10.246.10:FF:000001">
    <property type="entry name" value="Serum albumin"/>
    <property type="match status" value="1"/>
</dbReference>
<gene>
    <name evidence="10" type="primary">ALB</name>
</gene>
<dbReference type="InterPro" id="IPR021177">
    <property type="entry name" value="Serum_albumin/AFP/Afamin"/>
</dbReference>
<evidence type="ECO:0000256" key="8">
    <source>
        <dbReference type="SAM" id="SignalP"/>
    </source>
</evidence>
<comment type="subcellular location">
    <subcellularLocation>
        <location evidence="1">Secreted</location>
    </subcellularLocation>
</comment>
<dbReference type="PRINTS" id="PR00803">
    <property type="entry name" value="AFETOPROTEIN"/>
</dbReference>
<keyword evidence="11" id="KW-1185">Reference proteome</keyword>
<name>A0A7M4EHW8_CROPO</name>
<dbReference type="GeneTree" id="ENSGT00390000000113"/>
<dbReference type="AlphaFoldDB" id="A0A7M4EHW8"/>
<keyword evidence="2" id="KW-0964">Secreted</keyword>
<keyword evidence="5 7" id="KW-1015">Disulfide bond</keyword>
<feature type="domain" description="Albumin" evidence="9">
    <location>
        <begin position="14"/>
        <end position="206"/>
    </location>
</feature>
<feature type="disulfide bond" evidence="7">
    <location>
        <begin position="496"/>
        <end position="507"/>
    </location>
</feature>
<feature type="binding site" evidence="6">
    <location>
        <position position="25"/>
    </location>
    <ligand>
        <name>Ca(2+)</name>
        <dbReference type="ChEBI" id="CHEBI:29108"/>
        <label>1</label>
    </ligand>
</feature>
<feature type="disulfide bond" evidence="7">
    <location>
        <begin position="220"/>
        <end position="266"/>
    </location>
</feature>
<dbReference type="PRINTS" id="PR00802">
    <property type="entry name" value="SERUMALBUMIN"/>
</dbReference>
<dbReference type="GO" id="GO:0005737">
    <property type="term" value="C:cytoplasm"/>
    <property type="evidence" value="ECO:0007669"/>
    <property type="project" value="TreeGrafter"/>
</dbReference>
<feature type="chain" id="PRO_5029774094" evidence="8">
    <location>
        <begin position="20"/>
        <end position="609"/>
    </location>
</feature>
<feature type="disulfide bond" evidence="7">
    <location>
        <begin position="481"/>
        <end position="497"/>
    </location>
</feature>
<keyword evidence="3 8" id="KW-0732">Signal</keyword>
<reference evidence="10" key="1">
    <citation type="submission" date="2025-08" db="UniProtKB">
        <authorList>
            <consortium name="Ensembl"/>
        </authorList>
    </citation>
    <scope>IDENTIFICATION</scope>
</reference>
<dbReference type="GO" id="GO:0046872">
    <property type="term" value="F:metal ion binding"/>
    <property type="evidence" value="ECO:0007669"/>
    <property type="project" value="UniProtKB-KW"/>
</dbReference>
<feature type="domain" description="Albumin" evidence="9">
    <location>
        <begin position="207"/>
        <end position="399"/>
    </location>
</feature>
<keyword evidence="6" id="KW-0106">Calcium</keyword>
<dbReference type="OMA" id="INDQICH"/>
<feature type="disulfide bond" evidence="7">
    <location>
        <begin position="188"/>
        <end position="197"/>
    </location>
</feature>
<dbReference type="InterPro" id="IPR020858">
    <property type="entry name" value="Serum_albumin-like"/>
</dbReference>
<feature type="disulfide bond" evidence="7">
    <location>
        <begin position="72"/>
        <end position="81"/>
    </location>
</feature>
<feature type="disulfide bond" evidence="7">
    <location>
        <begin position="285"/>
        <end position="299"/>
    </location>
</feature>
<dbReference type="SMART" id="SM00103">
    <property type="entry name" value="ALBUMIN"/>
    <property type="match status" value="3"/>
</dbReference>
<feature type="domain" description="Albumin" evidence="9">
    <location>
        <begin position="400"/>
        <end position="597"/>
    </location>
</feature>
<feature type="disulfide bond" evidence="7">
    <location>
        <begin position="578"/>
        <end position="587"/>
    </location>
</feature>
<feature type="disulfide bond" evidence="7">
    <location>
        <begin position="109"/>
        <end position="120"/>
    </location>
</feature>
<evidence type="ECO:0000313" key="10">
    <source>
        <dbReference type="Ensembl" id="ENSCPRP00005009990.1"/>
    </source>
</evidence>
<feature type="binding site" evidence="6">
    <location>
        <position position="264"/>
    </location>
    <ligand>
        <name>Ca(2+)</name>
        <dbReference type="ChEBI" id="CHEBI:29108"/>
        <label>1</label>
    </ligand>
</feature>
<keyword evidence="4" id="KW-0677">Repeat</keyword>
<dbReference type="PANTHER" id="PTHR11385">
    <property type="entry name" value="SERUM ALBUMIN-RELATED"/>
    <property type="match status" value="1"/>
</dbReference>
<dbReference type="InterPro" id="IPR000264">
    <property type="entry name" value="ALB/AFP/VDB"/>
</dbReference>
<dbReference type="SMR" id="A0A7M4EHW8"/>
<feature type="binding site" evidence="6">
    <location>
        <position position="275"/>
    </location>
    <ligand>
        <name>Ca(2+)</name>
        <dbReference type="ChEBI" id="CHEBI:29108"/>
        <label>1</label>
    </ligand>
</feature>
<sequence length="609" mass="69328">MGYVKLSLAMLFFFSFLFSPEYKNEIAHHFNNLKEEHFKAVAIITFAQYLQKCSYESISELVKNVVDLAQRCVANKDDLGCTKSLQAIFLDEICQIKRLHDFYGAMADCCANADPERNDCFLSFKMTYPPFLTPYQRPEPDAVCKELKEDRQSFLGHYVYGVARRLPFLFAPTILALGDDYELAVQTCCAVTDIDVCLERKIAALKEKSTEMSLWHEYSCGIRKTFGERTFQAQKLALLSQRFPKAPFEEVYRVANKLKGVYEECCDGNMMQCMDNKARVVEYLCSKQNVFSSKIKKCCETAAIDKGQCVVEAGRDDKPEDLPLIAGKYIQDPDVCNHFAAGHDKFLAEFLYEYSRRHQEFSTEMLLRIAKGYEDVLEKCCKNENPSECYGKVEEKLQSHIQETEATVKTNCDLLKKGGEFEFQKAVLIRYTKKMPQAATETLLEITKKIAAVGVKCCQKPEDSRLPCAERYLSIVIQDMCKKQEATLINDQVACCCNESYANRRPCFTKLGVDENYVLPPFNPDTFNFDETLCTAPPQIWQENHLGMLINLIKHKPKMTDEELQTIVTGFSGMVDKCCKAADHDTCFGEEGANLIIKSRATLKSESKA</sequence>
<dbReference type="Proteomes" id="UP000594220">
    <property type="component" value="Unplaced"/>
</dbReference>
<feature type="disulfide bond" evidence="7">
    <location>
        <begin position="144"/>
        <end position="189"/>
    </location>
</feature>
<evidence type="ECO:0000256" key="1">
    <source>
        <dbReference type="ARBA" id="ARBA00004613"/>
    </source>
</evidence>
<keyword evidence="6" id="KW-0479">Metal-binding</keyword>
<dbReference type="InterPro" id="IPR014760">
    <property type="entry name" value="Serum_albumin_N"/>
</dbReference>
<feature type="signal peptide" evidence="8">
    <location>
        <begin position="1"/>
        <end position="19"/>
    </location>
</feature>
<evidence type="ECO:0000313" key="11">
    <source>
        <dbReference type="Proteomes" id="UP000594220"/>
    </source>
</evidence>
<feature type="disulfide bond" evidence="7">
    <location>
        <begin position="380"/>
        <end position="389"/>
    </location>
</feature>